<proteinExistence type="inferred from homology"/>
<feature type="active site" description="Proton donor" evidence="8">
    <location>
        <position position="72"/>
    </location>
</feature>
<sequence>MAEQIKRHNQEEVQKERIKLDEKYMREAIRQAKKAYKLDETPIGCVIVHDGRIIGRGYNRRNTDKSPLAHAEITAIKKASKKIGDWRLEECTLYVTLEPCQMCAGAIIQSRVTRVVVGCMNPKAGCAGSVLNLLDVKAFNHQAELTTGVLEEECSALMTGFFKELREKKKKEKAKSAGM</sequence>
<comment type="function">
    <text evidence="8">Catalyzes the deamination of adenosine to inosine at the wobble position 34 of tRNA(Arg2).</text>
</comment>
<comment type="subunit">
    <text evidence="2 8">Homodimer.</text>
</comment>
<reference evidence="10" key="1">
    <citation type="journal article" date="2021" name="PeerJ">
        <title>Extensive microbial diversity within the chicken gut microbiome revealed by metagenomics and culture.</title>
        <authorList>
            <person name="Gilroy R."/>
            <person name="Ravi A."/>
            <person name="Getino M."/>
            <person name="Pursley I."/>
            <person name="Horton D.L."/>
            <person name="Alikhan N.F."/>
            <person name="Baker D."/>
            <person name="Gharbi K."/>
            <person name="Hall N."/>
            <person name="Watson M."/>
            <person name="Adriaenssens E.M."/>
            <person name="Foster-Nyarko E."/>
            <person name="Jarju S."/>
            <person name="Secka A."/>
            <person name="Antonio M."/>
            <person name="Oren A."/>
            <person name="Chaudhuri R.R."/>
            <person name="La Ragione R."/>
            <person name="Hildebrand F."/>
            <person name="Pallen M.J."/>
        </authorList>
    </citation>
    <scope>NUCLEOTIDE SEQUENCE</scope>
    <source>
        <strain evidence="10">CHK196-7946</strain>
    </source>
</reference>
<evidence type="ECO:0000256" key="3">
    <source>
        <dbReference type="ARBA" id="ARBA00022694"/>
    </source>
</evidence>
<gene>
    <name evidence="8 10" type="primary">tadA</name>
    <name evidence="10" type="ORF">H9697_07315</name>
</gene>
<dbReference type="PANTHER" id="PTHR11079:SF202">
    <property type="entry name" value="TRNA-SPECIFIC ADENOSINE DEAMINASE"/>
    <property type="match status" value="1"/>
</dbReference>
<reference evidence="10" key="2">
    <citation type="submission" date="2021-04" db="EMBL/GenBank/DDBJ databases">
        <authorList>
            <person name="Gilroy R."/>
        </authorList>
    </citation>
    <scope>NUCLEOTIDE SEQUENCE</scope>
    <source>
        <strain evidence="10">CHK196-7946</strain>
    </source>
</reference>
<accession>A0A9D2TLI6</accession>
<dbReference type="EMBL" id="DWVY01000038">
    <property type="protein sequence ID" value="HJC74740.1"/>
    <property type="molecule type" value="Genomic_DNA"/>
</dbReference>
<evidence type="ECO:0000259" key="9">
    <source>
        <dbReference type="PROSITE" id="PS51747"/>
    </source>
</evidence>
<dbReference type="PANTHER" id="PTHR11079">
    <property type="entry name" value="CYTOSINE DEAMINASE FAMILY MEMBER"/>
    <property type="match status" value="1"/>
</dbReference>
<dbReference type="Gene3D" id="3.40.140.10">
    <property type="entry name" value="Cytidine Deaminase, domain 2"/>
    <property type="match status" value="1"/>
</dbReference>
<evidence type="ECO:0000313" key="11">
    <source>
        <dbReference type="Proteomes" id="UP000823902"/>
    </source>
</evidence>
<dbReference type="AlphaFoldDB" id="A0A9D2TLI6"/>
<dbReference type="InterPro" id="IPR016193">
    <property type="entry name" value="Cytidine_deaminase-like"/>
</dbReference>
<feature type="binding site" evidence="8">
    <location>
        <position position="100"/>
    </location>
    <ligand>
        <name>Zn(2+)</name>
        <dbReference type="ChEBI" id="CHEBI:29105"/>
        <note>catalytic</note>
    </ligand>
</feature>
<feature type="binding site" evidence="8">
    <location>
        <position position="103"/>
    </location>
    <ligand>
        <name>Zn(2+)</name>
        <dbReference type="ChEBI" id="CHEBI:29105"/>
        <note>catalytic</note>
    </ligand>
</feature>
<dbReference type="EC" id="3.5.4.33" evidence="8"/>
<dbReference type="FunFam" id="3.40.140.10:FF:000005">
    <property type="entry name" value="tRNA-specific adenosine deaminase"/>
    <property type="match status" value="1"/>
</dbReference>
<feature type="domain" description="CMP/dCMP-type deaminase" evidence="9">
    <location>
        <begin position="19"/>
        <end position="131"/>
    </location>
</feature>
<dbReference type="GO" id="GO:0008270">
    <property type="term" value="F:zinc ion binding"/>
    <property type="evidence" value="ECO:0007669"/>
    <property type="project" value="UniProtKB-UniRule"/>
</dbReference>
<keyword evidence="6 8" id="KW-0862">Zinc</keyword>
<name>A0A9D2TLI6_9FIRM</name>
<evidence type="ECO:0000256" key="1">
    <source>
        <dbReference type="ARBA" id="ARBA00010669"/>
    </source>
</evidence>
<protein>
    <recommendedName>
        <fullName evidence="8">tRNA-specific adenosine deaminase</fullName>
        <ecNumber evidence="8">3.5.4.33</ecNumber>
    </recommendedName>
</protein>
<dbReference type="InterPro" id="IPR028883">
    <property type="entry name" value="tRNA_aden_deaminase"/>
</dbReference>
<dbReference type="PROSITE" id="PS51747">
    <property type="entry name" value="CYT_DCMP_DEAMINASES_2"/>
    <property type="match status" value="1"/>
</dbReference>
<evidence type="ECO:0000313" key="10">
    <source>
        <dbReference type="EMBL" id="HJC74740.1"/>
    </source>
</evidence>
<evidence type="ECO:0000256" key="6">
    <source>
        <dbReference type="ARBA" id="ARBA00022833"/>
    </source>
</evidence>
<dbReference type="CDD" id="cd01285">
    <property type="entry name" value="nucleoside_deaminase"/>
    <property type="match status" value="1"/>
</dbReference>
<dbReference type="PROSITE" id="PS00903">
    <property type="entry name" value="CYT_DCMP_DEAMINASES_1"/>
    <property type="match status" value="1"/>
</dbReference>
<keyword evidence="5 8" id="KW-0378">Hydrolase</keyword>
<dbReference type="Proteomes" id="UP000823902">
    <property type="component" value="Unassembled WGS sequence"/>
</dbReference>
<dbReference type="NCBIfam" id="NF008113">
    <property type="entry name" value="PRK10860.1"/>
    <property type="match status" value="1"/>
</dbReference>
<comment type="caution">
    <text evidence="10">The sequence shown here is derived from an EMBL/GenBank/DDBJ whole genome shotgun (WGS) entry which is preliminary data.</text>
</comment>
<comment type="cofactor">
    <cofactor evidence="8">
        <name>Zn(2+)</name>
        <dbReference type="ChEBI" id="CHEBI:29105"/>
    </cofactor>
    <text evidence="8">Binds 1 zinc ion per subunit.</text>
</comment>
<dbReference type="SUPFAM" id="SSF53927">
    <property type="entry name" value="Cytidine deaminase-like"/>
    <property type="match status" value="1"/>
</dbReference>
<dbReference type="HAMAP" id="MF_00972">
    <property type="entry name" value="tRNA_aden_deaminase"/>
    <property type="match status" value="1"/>
</dbReference>
<dbReference type="InterPro" id="IPR002125">
    <property type="entry name" value="CMP_dCMP_dom"/>
</dbReference>
<evidence type="ECO:0000256" key="7">
    <source>
        <dbReference type="ARBA" id="ARBA00048045"/>
    </source>
</evidence>
<evidence type="ECO:0000256" key="4">
    <source>
        <dbReference type="ARBA" id="ARBA00022723"/>
    </source>
</evidence>
<feature type="binding site" evidence="8">
    <location>
        <position position="70"/>
    </location>
    <ligand>
        <name>Zn(2+)</name>
        <dbReference type="ChEBI" id="CHEBI:29105"/>
        <note>catalytic</note>
    </ligand>
</feature>
<keyword evidence="4 8" id="KW-0479">Metal-binding</keyword>
<dbReference type="GO" id="GO:0052717">
    <property type="term" value="F:tRNA-specific adenosine-34 deaminase activity"/>
    <property type="evidence" value="ECO:0007669"/>
    <property type="project" value="UniProtKB-UniRule"/>
</dbReference>
<organism evidence="10 11">
    <name type="scientific">Candidatus Mediterraneibacter faecavium</name>
    <dbReference type="NCBI Taxonomy" id="2838668"/>
    <lineage>
        <taxon>Bacteria</taxon>
        <taxon>Bacillati</taxon>
        <taxon>Bacillota</taxon>
        <taxon>Clostridia</taxon>
        <taxon>Lachnospirales</taxon>
        <taxon>Lachnospiraceae</taxon>
        <taxon>Mediterraneibacter</taxon>
    </lineage>
</organism>
<dbReference type="InterPro" id="IPR016192">
    <property type="entry name" value="APOBEC/CMP_deaminase_Zn-bd"/>
</dbReference>
<dbReference type="Pfam" id="PF14437">
    <property type="entry name" value="MafB19-deam"/>
    <property type="match status" value="1"/>
</dbReference>
<dbReference type="InterPro" id="IPR058535">
    <property type="entry name" value="MafB19-deam"/>
</dbReference>
<comment type="catalytic activity">
    <reaction evidence="7 8">
        <text>adenosine(34) in tRNA + H2O + H(+) = inosine(34) in tRNA + NH4(+)</text>
        <dbReference type="Rhea" id="RHEA:43168"/>
        <dbReference type="Rhea" id="RHEA-COMP:10373"/>
        <dbReference type="Rhea" id="RHEA-COMP:10374"/>
        <dbReference type="ChEBI" id="CHEBI:15377"/>
        <dbReference type="ChEBI" id="CHEBI:15378"/>
        <dbReference type="ChEBI" id="CHEBI:28938"/>
        <dbReference type="ChEBI" id="CHEBI:74411"/>
        <dbReference type="ChEBI" id="CHEBI:82852"/>
        <dbReference type="EC" id="3.5.4.33"/>
    </reaction>
</comment>
<evidence type="ECO:0000256" key="8">
    <source>
        <dbReference type="HAMAP-Rule" id="MF_00972"/>
    </source>
</evidence>
<keyword evidence="3 8" id="KW-0819">tRNA processing</keyword>
<comment type="similarity">
    <text evidence="1">Belongs to the cytidine and deoxycytidylate deaminase family. ADAT2 subfamily.</text>
</comment>
<dbReference type="GO" id="GO:0002100">
    <property type="term" value="P:tRNA wobble adenosine to inosine editing"/>
    <property type="evidence" value="ECO:0007669"/>
    <property type="project" value="UniProtKB-UniRule"/>
</dbReference>
<evidence type="ECO:0000256" key="2">
    <source>
        <dbReference type="ARBA" id="ARBA00011738"/>
    </source>
</evidence>
<evidence type="ECO:0000256" key="5">
    <source>
        <dbReference type="ARBA" id="ARBA00022801"/>
    </source>
</evidence>